<dbReference type="PANTHER" id="PTHR43583">
    <property type="entry name" value="2-IMINOACETATE SYNTHASE"/>
    <property type="match status" value="1"/>
</dbReference>
<feature type="domain" description="Biotin and thiamin synthesis-associated" evidence="4">
    <location>
        <begin position="1"/>
        <end position="92"/>
    </location>
</feature>
<dbReference type="EMBL" id="JXJN01025289">
    <property type="status" value="NOT_ANNOTATED_CDS"/>
    <property type="molecule type" value="Genomic_DNA"/>
</dbReference>
<keyword evidence="3" id="KW-1133">Transmembrane helix</keyword>
<evidence type="ECO:0000256" key="3">
    <source>
        <dbReference type="SAM" id="Phobius"/>
    </source>
</evidence>
<keyword evidence="2" id="KW-0408">Iron</keyword>
<protein>
    <recommendedName>
        <fullName evidence="4">Biotin and thiamin synthesis-associated domain-containing protein</fullName>
    </recommendedName>
</protein>
<evidence type="ECO:0000256" key="2">
    <source>
        <dbReference type="ARBA" id="ARBA00022485"/>
    </source>
</evidence>
<dbReference type="Gene3D" id="3.20.20.70">
    <property type="entry name" value="Aldolase class I"/>
    <property type="match status" value="1"/>
</dbReference>
<name>A0A1B0C480_9MUSC</name>
<proteinExistence type="predicted"/>
<keyword evidence="2" id="KW-0004">4Fe-4S</keyword>
<evidence type="ECO:0000256" key="1">
    <source>
        <dbReference type="ARBA" id="ARBA00001966"/>
    </source>
</evidence>
<keyword evidence="6" id="KW-1185">Reference proteome</keyword>
<accession>A0A1B0C480</accession>
<sequence length="127" mass="14550">MQPYSIMTDRELLQIMCAFRIFFPEIEISLSTRESATFRDHVSPILANNISAGSKTNPGGYITSKTELEQFYPQDNRSPKEMPKVRLILVVLDVLGIFHILVVLLLNMYEPAFHLRLPSRHNTMVSV</sequence>
<organism evidence="5 6">
    <name type="scientific">Glossina palpalis gambiensis</name>
    <dbReference type="NCBI Taxonomy" id="67801"/>
    <lineage>
        <taxon>Eukaryota</taxon>
        <taxon>Metazoa</taxon>
        <taxon>Ecdysozoa</taxon>
        <taxon>Arthropoda</taxon>
        <taxon>Hexapoda</taxon>
        <taxon>Insecta</taxon>
        <taxon>Pterygota</taxon>
        <taxon>Neoptera</taxon>
        <taxon>Endopterygota</taxon>
        <taxon>Diptera</taxon>
        <taxon>Brachycera</taxon>
        <taxon>Muscomorpha</taxon>
        <taxon>Hippoboscoidea</taxon>
        <taxon>Glossinidae</taxon>
        <taxon>Glossina</taxon>
    </lineage>
</organism>
<reference evidence="6" key="1">
    <citation type="submission" date="2015-01" db="EMBL/GenBank/DDBJ databases">
        <authorList>
            <person name="Aksoy S."/>
            <person name="Warren W."/>
            <person name="Wilson R.K."/>
        </authorList>
    </citation>
    <scope>NUCLEOTIDE SEQUENCE [LARGE SCALE GENOMIC DNA]</scope>
    <source>
        <strain evidence="6">IAEA</strain>
    </source>
</reference>
<dbReference type="GO" id="GO:0051539">
    <property type="term" value="F:4 iron, 4 sulfur cluster binding"/>
    <property type="evidence" value="ECO:0007669"/>
    <property type="project" value="UniProtKB-KW"/>
</dbReference>
<comment type="cofactor">
    <cofactor evidence="1">
        <name>[4Fe-4S] cluster</name>
        <dbReference type="ChEBI" id="CHEBI:49883"/>
    </cofactor>
</comment>
<dbReference type="PANTHER" id="PTHR43583:SF1">
    <property type="entry name" value="2-IMINOACETATE SYNTHASE"/>
    <property type="match status" value="1"/>
</dbReference>
<keyword evidence="2" id="KW-0411">Iron-sulfur</keyword>
<dbReference type="EnsemblMetazoa" id="GPPI048661-RA">
    <property type="protein sequence ID" value="GPPI048661-PA"/>
    <property type="gene ID" value="GPPI048661"/>
</dbReference>
<keyword evidence="3" id="KW-0472">Membrane</keyword>
<keyword evidence="3" id="KW-0812">Transmembrane</keyword>
<dbReference type="InterPro" id="IPR013785">
    <property type="entry name" value="Aldolase_TIM"/>
</dbReference>
<dbReference type="Proteomes" id="UP000092460">
    <property type="component" value="Unassembled WGS sequence"/>
</dbReference>
<dbReference type="VEuPathDB" id="VectorBase:GPPI048661"/>
<dbReference type="InterPro" id="IPR034428">
    <property type="entry name" value="ThiH/NoCL/HydG-like"/>
</dbReference>
<reference evidence="5" key="2">
    <citation type="submission" date="2020-05" db="UniProtKB">
        <authorList>
            <consortium name="EnsemblMetazoa"/>
        </authorList>
    </citation>
    <scope>IDENTIFICATION</scope>
    <source>
        <strain evidence="5">IAEA</strain>
    </source>
</reference>
<keyword evidence="2" id="KW-0479">Metal-binding</keyword>
<evidence type="ECO:0000313" key="6">
    <source>
        <dbReference type="Proteomes" id="UP000092460"/>
    </source>
</evidence>
<evidence type="ECO:0000313" key="5">
    <source>
        <dbReference type="EnsemblMetazoa" id="GPPI048661-PA"/>
    </source>
</evidence>
<dbReference type="SMART" id="SM00876">
    <property type="entry name" value="BATS"/>
    <property type="match status" value="1"/>
</dbReference>
<feature type="transmembrane region" description="Helical" evidence="3">
    <location>
        <begin position="87"/>
        <end position="109"/>
    </location>
</feature>
<dbReference type="AlphaFoldDB" id="A0A1B0C480"/>
<dbReference type="Pfam" id="PF06968">
    <property type="entry name" value="BATS"/>
    <property type="match status" value="1"/>
</dbReference>
<dbReference type="InterPro" id="IPR010722">
    <property type="entry name" value="BATS_dom"/>
</dbReference>
<evidence type="ECO:0000259" key="4">
    <source>
        <dbReference type="SMART" id="SM00876"/>
    </source>
</evidence>